<organism evidence="1 2">
    <name type="scientific">Microvirga puerhi</name>
    <dbReference type="NCBI Taxonomy" id="2876078"/>
    <lineage>
        <taxon>Bacteria</taxon>
        <taxon>Pseudomonadati</taxon>
        <taxon>Pseudomonadota</taxon>
        <taxon>Alphaproteobacteria</taxon>
        <taxon>Hyphomicrobiales</taxon>
        <taxon>Methylobacteriaceae</taxon>
        <taxon>Microvirga</taxon>
    </lineage>
</organism>
<accession>A0ABS7VQR2</accession>
<evidence type="ECO:0000313" key="1">
    <source>
        <dbReference type="EMBL" id="MBZ6077455.1"/>
    </source>
</evidence>
<proteinExistence type="predicted"/>
<gene>
    <name evidence="1" type="ORF">K9B37_14345</name>
</gene>
<dbReference type="RefSeq" id="WP_224313893.1">
    <property type="nucleotide sequence ID" value="NZ_JAIRBM010000010.1"/>
</dbReference>
<protein>
    <submittedName>
        <fullName evidence="1">Uncharacterized protein</fullName>
    </submittedName>
</protein>
<reference evidence="1 2" key="1">
    <citation type="submission" date="2021-09" db="EMBL/GenBank/DDBJ databases">
        <title>The complete genome sequence of a new microorganism.</title>
        <authorList>
            <person name="Zi Z."/>
        </authorList>
    </citation>
    <scope>NUCLEOTIDE SEQUENCE [LARGE SCALE GENOMIC DNA]</scope>
    <source>
        <strain evidence="1 2">WGZ8</strain>
    </source>
</reference>
<dbReference type="Proteomes" id="UP000704176">
    <property type="component" value="Unassembled WGS sequence"/>
</dbReference>
<sequence length="208" mass="22636">MLTANNSGAKPYSLPRIVTEATADASAGSTIAKSKVRDIGVLSNFFSKKDPLFSQEIKTTDSSRCYVEVRKVSMCGTRLVLSQYFGLPTLRVGFTADQAEALIGNLRDAINVARSATIAQQPTSFIAIIFHRLIPKVLFRTTIPTEFPTAVLTMQVEQKPGVTTNKITLGCGVGDEGSRIYFEAEDAEILATVLIEAVRRLREYLNGG</sequence>
<keyword evidence="2" id="KW-1185">Reference proteome</keyword>
<evidence type="ECO:0000313" key="2">
    <source>
        <dbReference type="Proteomes" id="UP000704176"/>
    </source>
</evidence>
<name>A0ABS7VQR2_9HYPH</name>
<comment type="caution">
    <text evidence="1">The sequence shown here is derived from an EMBL/GenBank/DDBJ whole genome shotgun (WGS) entry which is preliminary data.</text>
</comment>
<dbReference type="EMBL" id="JAIRBM010000010">
    <property type="protein sequence ID" value="MBZ6077455.1"/>
    <property type="molecule type" value="Genomic_DNA"/>
</dbReference>